<comment type="caution">
    <text evidence="10">Lacks conserved residue(s) required for the propagation of feature annotation.</text>
</comment>
<keyword evidence="7 10" id="KW-0472">Membrane</keyword>
<keyword evidence="3 10" id="KW-0716">Sensory transduction</keyword>
<dbReference type="GO" id="GO:0005886">
    <property type="term" value="C:plasma membrane"/>
    <property type="evidence" value="ECO:0007669"/>
    <property type="project" value="UniProtKB-SubCell"/>
</dbReference>
<keyword evidence="2" id="KW-1003">Cell membrane</keyword>
<reference evidence="11" key="1">
    <citation type="submission" date="2017-10" db="EMBL/GenBank/DDBJ databases">
        <authorList>
            <person name="Banno H."/>
            <person name="Chua N.-H."/>
        </authorList>
    </citation>
    <scope>NUCLEOTIDE SEQUENCE</scope>
</reference>
<dbReference type="Pfam" id="PF02949">
    <property type="entry name" value="7tm_6"/>
    <property type="match status" value="1"/>
</dbReference>
<proteinExistence type="evidence at transcript level"/>
<gene>
    <name evidence="11" type="primary">OR7</name>
</gene>
<organism evidence="11">
    <name type="scientific">Yemma signatus</name>
    <dbReference type="NCBI Taxonomy" id="300820"/>
    <lineage>
        <taxon>Eukaryota</taxon>
        <taxon>Metazoa</taxon>
        <taxon>Ecdysozoa</taxon>
        <taxon>Arthropoda</taxon>
        <taxon>Hexapoda</taxon>
        <taxon>Insecta</taxon>
        <taxon>Pterygota</taxon>
        <taxon>Neoptera</taxon>
        <taxon>Paraneoptera</taxon>
        <taxon>Hemiptera</taxon>
        <taxon>Heteroptera</taxon>
        <taxon>Panheteroptera</taxon>
        <taxon>Pentatomomorpha</taxon>
        <taxon>Lygaeoidea</taxon>
        <taxon>Berytidae</taxon>
        <taxon>Yemma</taxon>
    </lineage>
</organism>
<feature type="transmembrane region" description="Helical" evidence="10">
    <location>
        <begin position="52"/>
        <end position="75"/>
    </location>
</feature>
<dbReference type="InterPro" id="IPR004117">
    <property type="entry name" value="7tm6_olfct_rcpt"/>
</dbReference>
<accession>A0A385H502</accession>
<feature type="transmembrane region" description="Helical" evidence="10">
    <location>
        <begin position="244"/>
        <end position="270"/>
    </location>
</feature>
<protein>
    <recommendedName>
        <fullName evidence="10">Odorant receptor</fullName>
    </recommendedName>
</protein>
<keyword evidence="4 10" id="KW-0812">Transmembrane</keyword>
<comment type="subcellular location">
    <subcellularLocation>
        <location evidence="1 10">Cell membrane</location>
        <topology evidence="1 10">Multi-pass membrane protein</topology>
    </subcellularLocation>
</comment>
<dbReference type="PANTHER" id="PTHR21137:SF35">
    <property type="entry name" value="ODORANT RECEPTOR 19A-RELATED"/>
    <property type="match status" value="1"/>
</dbReference>
<evidence type="ECO:0000256" key="2">
    <source>
        <dbReference type="ARBA" id="ARBA00022475"/>
    </source>
</evidence>
<dbReference type="PANTHER" id="PTHR21137">
    <property type="entry name" value="ODORANT RECEPTOR"/>
    <property type="match status" value="1"/>
</dbReference>
<sequence length="354" mass="40931">MIQTTLPLPVIILWHTRRNVFQSLLKDVFQTPYTYVDDPESLMSRGMSQLKIVYAILAIVTVSGATSLLTLNSYINSRYSKLSRELAQLNLSFHLPYPFRYPIDVKNSIYFRWIAFMGQLLSLFFTVYFVVALFYVGIILLIQTLEHIQAVIYVISNIKEASWELYLELQSIDSLLKPTETNLNSCLSLCFKMIFKRHQDLVRWQNLFIALIESAAGILFISVGISIALNLMTVMNPEPKIPGWAFYSLIFLIGELLGMWVFCILGQLIVDMSEQLSFSIYSTEWYTWSRDVNMDLIIFLGLLQRPLEIKLWGSFSVRFTSFKAVIDFSTMIYRISTIKKIRADMKNGSCRIVK</sequence>
<evidence type="ECO:0000256" key="7">
    <source>
        <dbReference type="ARBA" id="ARBA00023136"/>
    </source>
</evidence>
<keyword evidence="9 10" id="KW-0807">Transducer</keyword>
<dbReference type="GO" id="GO:0004984">
    <property type="term" value="F:olfactory receptor activity"/>
    <property type="evidence" value="ECO:0007669"/>
    <property type="project" value="InterPro"/>
</dbReference>
<evidence type="ECO:0000256" key="8">
    <source>
        <dbReference type="ARBA" id="ARBA00023170"/>
    </source>
</evidence>
<dbReference type="EMBL" id="MG204642">
    <property type="protein sequence ID" value="AXX83008.1"/>
    <property type="molecule type" value="mRNA"/>
</dbReference>
<keyword evidence="5 10" id="KW-0552">Olfaction</keyword>
<keyword evidence="8 10" id="KW-0675">Receptor</keyword>
<comment type="similarity">
    <text evidence="10">Belongs to the insect chemoreceptor superfamily. Heteromeric odorant receptor channel (TC 1.A.69) family.</text>
</comment>
<dbReference type="GO" id="GO:0005549">
    <property type="term" value="F:odorant binding"/>
    <property type="evidence" value="ECO:0007669"/>
    <property type="project" value="InterPro"/>
</dbReference>
<name>A0A385H502_9HEMI</name>
<evidence type="ECO:0000256" key="4">
    <source>
        <dbReference type="ARBA" id="ARBA00022692"/>
    </source>
</evidence>
<evidence type="ECO:0000313" key="11">
    <source>
        <dbReference type="EMBL" id="AXX83008.1"/>
    </source>
</evidence>
<dbReference type="GO" id="GO:0007165">
    <property type="term" value="P:signal transduction"/>
    <property type="evidence" value="ECO:0007669"/>
    <property type="project" value="UniProtKB-KW"/>
</dbReference>
<evidence type="ECO:0000256" key="5">
    <source>
        <dbReference type="ARBA" id="ARBA00022725"/>
    </source>
</evidence>
<evidence type="ECO:0000256" key="10">
    <source>
        <dbReference type="RuleBase" id="RU351113"/>
    </source>
</evidence>
<evidence type="ECO:0000256" key="3">
    <source>
        <dbReference type="ARBA" id="ARBA00022606"/>
    </source>
</evidence>
<keyword evidence="6 10" id="KW-1133">Transmembrane helix</keyword>
<feature type="transmembrane region" description="Helical" evidence="10">
    <location>
        <begin position="120"/>
        <end position="142"/>
    </location>
</feature>
<evidence type="ECO:0000256" key="6">
    <source>
        <dbReference type="ARBA" id="ARBA00022989"/>
    </source>
</evidence>
<evidence type="ECO:0000256" key="9">
    <source>
        <dbReference type="ARBA" id="ARBA00023224"/>
    </source>
</evidence>
<feature type="transmembrane region" description="Helical" evidence="10">
    <location>
        <begin position="207"/>
        <end position="232"/>
    </location>
</feature>
<evidence type="ECO:0000256" key="1">
    <source>
        <dbReference type="ARBA" id="ARBA00004651"/>
    </source>
</evidence>
<dbReference type="AlphaFoldDB" id="A0A385H502"/>